<dbReference type="Proteomes" id="UP001139682">
    <property type="component" value="Unassembled WGS sequence"/>
</dbReference>
<name>A0A9X1W1H3_9GAMM</name>
<dbReference type="RefSeq" id="WP_243604954.1">
    <property type="nucleotide sequence ID" value="NZ_JALGRD010000002.1"/>
</dbReference>
<organism evidence="1 2">
    <name type="scientific">Stutzerimonas marianensis</name>
    <dbReference type="NCBI Taxonomy" id="2929513"/>
    <lineage>
        <taxon>Bacteria</taxon>
        <taxon>Pseudomonadati</taxon>
        <taxon>Pseudomonadota</taxon>
        <taxon>Gammaproteobacteria</taxon>
        <taxon>Pseudomonadales</taxon>
        <taxon>Pseudomonadaceae</taxon>
        <taxon>Stutzerimonas</taxon>
    </lineage>
</organism>
<accession>A0A9X1W1H3</accession>
<dbReference type="PANTHER" id="PTHR42815">
    <property type="entry name" value="FAD-BINDING, PUTATIVE (AFU_ORTHOLOGUE AFUA_6G07600)-RELATED"/>
    <property type="match status" value="1"/>
</dbReference>
<dbReference type="PANTHER" id="PTHR42815:SF2">
    <property type="entry name" value="FAD-BINDING, PUTATIVE (AFU_ORTHOLOGUE AFUA_6G07600)-RELATED"/>
    <property type="match status" value="1"/>
</dbReference>
<keyword evidence="2" id="KW-1185">Reference proteome</keyword>
<protein>
    <submittedName>
        <fullName evidence="1">Pyridoxamine 5'-phosphate oxidase family protein</fullName>
    </submittedName>
</protein>
<dbReference type="InterPro" id="IPR012349">
    <property type="entry name" value="Split_barrel_FMN-bd"/>
</dbReference>
<evidence type="ECO:0000313" key="2">
    <source>
        <dbReference type="Proteomes" id="UP001139682"/>
    </source>
</evidence>
<dbReference type="SUPFAM" id="SSF50475">
    <property type="entry name" value="FMN-binding split barrel"/>
    <property type="match status" value="2"/>
</dbReference>
<dbReference type="Gene3D" id="2.30.110.10">
    <property type="entry name" value="Electron Transport, Fmn-binding Protein, Chain A"/>
    <property type="match status" value="1"/>
</dbReference>
<dbReference type="AlphaFoldDB" id="A0A9X1W1H3"/>
<reference evidence="1" key="1">
    <citation type="submission" date="2022-03" db="EMBL/GenBank/DDBJ databases">
        <title>Pseudomonas marianensis sp. nov., a marine bacterium isolated from deep-sea sediments of the Mariana Trench.</title>
        <authorList>
            <person name="Wei Y."/>
        </authorList>
    </citation>
    <scope>NUCLEOTIDE SEQUENCE</scope>
    <source>
        <strain evidence="1">PS1</strain>
    </source>
</reference>
<gene>
    <name evidence="1" type="ORF">MST27_05255</name>
</gene>
<evidence type="ECO:0000313" key="1">
    <source>
        <dbReference type="EMBL" id="MCJ0972775.1"/>
    </source>
</evidence>
<comment type="caution">
    <text evidence="1">The sequence shown here is derived from an EMBL/GenBank/DDBJ whole genome shotgun (WGS) entry which is preliminary data.</text>
</comment>
<dbReference type="EMBL" id="JALGRD010000002">
    <property type="protein sequence ID" value="MCJ0972775.1"/>
    <property type="molecule type" value="Genomic_DNA"/>
</dbReference>
<proteinExistence type="predicted"/>
<sequence length="309" mass="33451">MNTPFHDGERWVQARVGVQEKMAQIGSRVIRPFMPEQHRQFFACLPTLLLGAADADGQPHASIIWGSPGFVWSPHPQVLSIAARLESDDPIAACLSPRAAVGVLGLSWHTRRRNRANGRIVERDADGLSVAVAQSFGNCPKYIQARPWRSQARTAGDRLGGVGPDSAWLELVGRSDTLFIASGSAGAEGCGLDVSHRGGPSGFVEVADDGRLWLPDYSGNQFFNTLGNLVREPRCGLLFIDFASGDLLQIQAHAEVVWPQQYGAHGIVAAPGAERMVVFTPARWALRRARLPLSFGAPECSPFLPQGSR</sequence>